<dbReference type="RefSeq" id="WP_076323047.1">
    <property type="nucleotide sequence ID" value="NZ_JBCNGP010000028.1"/>
</dbReference>
<name>A0A1R1B2U6_PAELA</name>
<proteinExistence type="predicted"/>
<reference evidence="2 3" key="1">
    <citation type="submission" date="2016-11" db="EMBL/GenBank/DDBJ databases">
        <title>Paenibacillus species isolates.</title>
        <authorList>
            <person name="Beno S.M."/>
        </authorList>
    </citation>
    <scope>NUCLEOTIDE SEQUENCE [LARGE SCALE GENOMIC DNA]</scope>
    <source>
        <strain evidence="2 3">FSL F4-0100</strain>
    </source>
</reference>
<dbReference type="EMBL" id="MRTF01000004">
    <property type="protein sequence ID" value="OME93024.1"/>
    <property type="molecule type" value="Genomic_DNA"/>
</dbReference>
<feature type="region of interest" description="Disordered" evidence="1">
    <location>
        <begin position="1"/>
        <end position="71"/>
    </location>
</feature>
<gene>
    <name evidence="2" type="ORF">BK123_14260</name>
</gene>
<dbReference type="AlphaFoldDB" id="A0A1R1B2U6"/>
<dbReference type="OrthoDB" id="2666481at2"/>
<sequence length="97" mass="10875">MNMALSVRNHRKTSEMARKKSFAKGLRSLKSSGSKRRHGKKGKRHRAGGRYSSRPGVGRSRPLSQVHDHGYDHSYMEDFKAGFAKGYEDGRQADASP</sequence>
<organism evidence="2 3">
    <name type="scientific">Paenibacillus lautus</name>
    <name type="common">Bacillus lautus</name>
    <dbReference type="NCBI Taxonomy" id="1401"/>
    <lineage>
        <taxon>Bacteria</taxon>
        <taxon>Bacillati</taxon>
        <taxon>Bacillota</taxon>
        <taxon>Bacilli</taxon>
        <taxon>Bacillales</taxon>
        <taxon>Paenibacillaceae</taxon>
        <taxon>Paenibacillus</taxon>
    </lineage>
</organism>
<feature type="compositionally biased region" description="Low complexity" evidence="1">
    <location>
        <begin position="23"/>
        <end position="32"/>
    </location>
</feature>
<feature type="compositionally biased region" description="Basic residues" evidence="1">
    <location>
        <begin position="33"/>
        <end position="48"/>
    </location>
</feature>
<protein>
    <submittedName>
        <fullName evidence="2">Uncharacterized protein</fullName>
    </submittedName>
</protein>
<evidence type="ECO:0000313" key="3">
    <source>
        <dbReference type="Proteomes" id="UP000187074"/>
    </source>
</evidence>
<comment type="caution">
    <text evidence="2">The sequence shown here is derived from an EMBL/GenBank/DDBJ whole genome shotgun (WGS) entry which is preliminary data.</text>
</comment>
<accession>A0A1R1B2U6</accession>
<dbReference type="STRING" id="1401.BK123_14260"/>
<dbReference type="Proteomes" id="UP000187074">
    <property type="component" value="Unassembled WGS sequence"/>
</dbReference>
<evidence type="ECO:0000256" key="1">
    <source>
        <dbReference type="SAM" id="MobiDB-lite"/>
    </source>
</evidence>
<evidence type="ECO:0000313" key="2">
    <source>
        <dbReference type="EMBL" id="OME93024.1"/>
    </source>
</evidence>